<proteinExistence type="predicted"/>
<dbReference type="AlphaFoldDB" id="A0A8H5D7Z9"/>
<evidence type="ECO:0000256" key="1">
    <source>
        <dbReference type="SAM" id="SignalP"/>
    </source>
</evidence>
<feature type="chain" id="PRO_5034462446" evidence="1">
    <location>
        <begin position="23"/>
        <end position="128"/>
    </location>
</feature>
<dbReference type="Proteomes" id="UP000559256">
    <property type="component" value="Unassembled WGS sequence"/>
</dbReference>
<protein>
    <submittedName>
        <fullName evidence="2">Uncharacterized protein</fullName>
    </submittedName>
</protein>
<keyword evidence="1" id="KW-0732">Signal</keyword>
<dbReference type="OrthoDB" id="2585179at2759"/>
<evidence type="ECO:0000313" key="3">
    <source>
        <dbReference type="Proteomes" id="UP000559256"/>
    </source>
</evidence>
<keyword evidence="3" id="KW-1185">Reference proteome</keyword>
<dbReference type="EMBL" id="JAACJM010000057">
    <property type="protein sequence ID" value="KAF5355322.1"/>
    <property type="molecule type" value="Genomic_DNA"/>
</dbReference>
<organism evidence="2 3">
    <name type="scientific">Tetrapyrgos nigripes</name>
    <dbReference type="NCBI Taxonomy" id="182062"/>
    <lineage>
        <taxon>Eukaryota</taxon>
        <taxon>Fungi</taxon>
        <taxon>Dikarya</taxon>
        <taxon>Basidiomycota</taxon>
        <taxon>Agaricomycotina</taxon>
        <taxon>Agaricomycetes</taxon>
        <taxon>Agaricomycetidae</taxon>
        <taxon>Agaricales</taxon>
        <taxon>Marasmiineae</taxon>
        <taxon>Marasmiaceae</taxon>
        <taxon>Tetrapyrgos</taxon>
    </lineage>
</organism>
<feature type="signal peptide" evidence="1">
    <location>
        <begin position="1"/>
        <end position="22"/>
    </location>
</feature>
<reference evidence="2 3" key="1">
    <citation type="journal article" date="2020" name="ISME J.">
        <title>Uncovering the hidden diversity of litter-decomposition mechanisms in mushroom-forming fungi.</title>
        <authorList>
            <person name="Floudas D."/>
            <person name="Bentzer J."/>
            <person name="Ahren D."/>
            <person name="Johansson T."/>
            <person name="Persson P."/>
            <person name="Tunlid A."/>
        </authorList>
    </citation>
    <scope>NUCLEOTIDE SEQUENCE [LARGE SCALE GENOMIC DNA]</scope>
    <source>
        <strain evidence="2 3">CBS 291.85</strain>
    </source>
</reference>
<name>A0A8H5D7Z9_9AGAR</name>
<comment type="caution">
    <text evidence="2">The sequence shown here is derived from an EMBL/GenBank/DDBJ whole genome shotgun (WGS) entry which is preliminary data.</text>
</comment>
<evidence type="ECO:0000313" key="2">
    <source>
        <dbReference type="EMBL" id="KAF5355322.1"/>
    </source>
</evidence>
<sequence>MSGPKLLAIVQLNTLPLYLVSGRPGLSNIAAGDVSHYTSTLFIMNTVDIAVTVKAPYLSSPGSLAAIHPALTHVRQIGQLSDAQLVSVTKEDWDTMSEDILKSLKAADGVVSVNVQQPKQRSKRGDEL</sequence>
<gene>
    <name evidence="2" type="ORF">D9758_006036</name>
</gene>
<accession>A0A8H5D7Z9</accession>